<evidence type="ECO:0000313" key="2">
    <source>
        <dbReference type="EMBL" id="GJJ77582.1"/>
    </source>
</evidence>
<evidence type="ECO:0000256" key="1">
    <source>
        <dbReference type="SAM" id="MobiDB-lite"/>
    </source>
</evidence>
<feature type="region of interest" description="Disordered" evidence="1">
    <location>
        <begin position="114"/>
        <end position="179"/>
    </location>
</feature>
<organism evidence="2 3">
    <name type="scientific">Entomortierella parvispora</name>
    <dbReference type="NCBI Taxonomy" id="205924"/>
    <lineage>
        <taxon>Eukaryota</taxon>
        <taxon>Fungi</taxon>
        <taxon>Fungi incertae sedis</taxon>
        <taxon>Mucoromycota</taxon>
        <taxon>Mortierellomycotina</taxon>
        <taxon>Mortierellomycetes</taxon>
        <taxon>Mortierellales</taxon>
        <taxon>Mortierellaceae</taxon>
        <taxon>Entomortierella</taxon>
    </lineage>
</organism>
<reference evidence="2" key="2">
    <citation type="journal article" date="2022" name="Microbiol. Resour. Announc.">
        <title>Whole-Genome Sequence of Entomortierella parvispora E1425, a Mucoromycotan Fungus Associated with Burkholderiaceae-Related Endosymbiotic Bacteria.</title>
        <authorList>
            <person name="Herlambang A."/>
            <person name="Guo Y."/>
            <person name="Takashima Y."/>
            <person name="Narisawa K."/>
            <person name="Ohta H."/>
            <person name="Nishizawa T."/>
        </authorList>
    </citation>
    <scope>NUCLEOTIDE SEQUENCE</scope>
    <source>
        <strain evidence="2">E1425</strain>
    </source>
</reference>
<dbReference type="Proteomes" id="UP000827284">
    <property type="component" value="Unassembled WGS sequence"/>
</dbReference>
<comment type="caution">
    <text evidence="2">The sequence shown here is derived from an EMBL/GenBank/DDBJ whole genome shotgun (WGS) entry which is preliminary data.</text>
</comment>
<accession>A0A9P3HJT5</accession>
<sequence>MSNCHRLNDIDYGAFLLHADKVEKENCTLKRCRSIWHQGLKQLAQSKHAGLQRRAQRLQQKWSRKEYVSAESTFGLYLGRKQGLNAGSLKALAASDIYWNERICHDYRQAEEGLRQQAPGGPSGSSSNHGTKDALQGIQKGKGEQNPLNKEAAGTPDSSAEHQQEPPSSGTRKRKQSGCVTLEPWHTLTKTVHNLVNGRAPVFISPPSDMPTLQRFMFIHAQNLLKEYCEKNEKRKQIDKEKEEKETLLEDSMVVLSGVMNVMSDRFTSYCESSDNMDLHSYKD</sequence>
<dbReference type="EMBL" id="BQFW01000013">
    <property type="protein sequence ID" value="GJJ77582.1"/>
    <property type="molecule type" value="Genomic_DNA"/>
</dbReference>
<protein>
    <submittedName>
        <fullName evidence="2">Uncharacterized protein</fullName>
    </submittedName>
</protein>
<evidence type="ECO:0000313" key="3">
    <source>
        <dbReference type="Proteomes" id="UP000827284"/>
    </source>
</evidence>
<gene>
    <name evidence="2" type="ORF">EMPS_09941</name>
</gene>
<dbReference type="OrthoDB" id="2444760at2759"/>
<proteinExistence type="predicted"/>
<name>A0A9P3HJT5_9FUNG</name>
<dbReference type="AlphaFoldDB" id="A0A9P3HJT5"/>
<reference evidence="2" key="1">
    <citation type="submission" date="2021-11" db="EMBL/GenBank/DDBJ databases">
        <authorList>
            <person name="Herlambang A."/>
            <person name="Guo Y."/>
            <person name="Takashima Y."/>
            <person name="Nishizawa T."/>
        </authorList>
    </citation>
    <scope>NUCLEOTIDE SEQUENCE</scope>
    <source>
        <strain evidence="2">E1425</strain>
    </source>
</reference>
<keyword evidence="3" id="KW-1185">Reference proteome</keyword>